<gene>
    <name evidence="7" type="ORF">MONBRDRAFT_26045</name>
</gene>
<dbReference type="InterPro" id="IPR036188">
    <property type="entry name" value="FAD/NAD-bd_sf"/>
</dbReference>
<evidence type="ECO:0000313" key="7">
    <source>
        <dbReference type="EMBL" id="EDQ88761.1"/>
    </source>
</evidence>
<feature type="domain" description="PH" evidence="6">
    <location>
        <begin position="325"/>
        <end position="421"/>
    </location>
</feature>
<dbReference type="GO" id="GO:0004502">
    <property type="term" value="F:kynurenine 3-monooxygenase activity"/>
    <property type="evidence" value="ECO:0000318"/>
    <property type="project" value="GO_Central"/>
</dbReference>
<feature type="compositionally biased region" description="Basic and acidic residues" evidence="5">
    <location>
        <begin position="866"/>
        <end position="875"/>
    </location>
</feature>
<evidence type="ECO:0000256" key="1">
    <source>
        <dbReference type="ARBA" id="ARBA00001974"/>
    </source>
</evidence>
<dbReference type="PANTHER" id="PTHR46028:SF2">
    <property type="entry name" value="KYNURENINE 3-MONOOXYGENASE"/>
    <property type="match status" value="1"/>
</dbReference>
<feature type="compositionally biased region" description="Low complexity" evidence="5">
    <location>
        <begin position="148"/>
        <end position="162"/>
    </location>
</feature>
<evidence type="ECO:0000313" key="8">
    <source>
        <dbReference type="Proteomes" id="UP000001357"/>
    </source>
</evidence>
<feature type="compositionally biased region" description="Low complexity" evidence="5">
    <location>
        <begin position="880"/>
        <end position="898"/>
    </location>
</feature>
<dbReference type="SUPFAM" id="SSF51905">
    <property type="entry name" value="FAD/NAD(P)-binding domain"/>
    <property type="match status" value="1"/>
</dbReference>
<dbReference type="PANTHER" id="PTHR46028">
    <property type="entry name" value="KYNURENINE 3-MONOOXYGENASE"/>
    <property type="match status" value="1"/>
</dbReference>
<keyword evidence="4" id="KW-0560">Oxidoreductase</keyword>
<dbReference type="Gene3D" id="2.30.29.30">
    <property type="entry name" value="Pleckstrin-homology domain (PH domain)/Phosphotyrosine-binding domain (PTB)"/>
    <property type="match status" value="1"/>
</dbReference>
<dbReference type="PROSITE" id="PS50003">
    <property type="entry name" value="PH_DOMAIN"/>
    <property type="match status" value="1"/>
</dbReference>
<keyword evidence="8" id="KW-1185">Reference proteome</keyword>
<dbReference type="Gene3D" id="3.50.50.60">
    <property type="entry name" value="FAD/NAD(P)-binding domain"/>
    <property type="match status" value="1"/>
</dbReference>
<keyword evidence="3" id="KW-0274">FAD</keyword>
<dbReference type="eggNOG" id="KOG1700">
    <property type="taxonomic scope" value="Eukaryota"/>
</dbReference>
<dbReference type="SMART" id="SM00233">
    <property type="entry name" value="PH"/>
    <property type="match status" value="3"/>
</dbReference>
<feature type="region of interest" description="Disordered" evidence="5">
    <location>
        <begin position="304"/>
        <end position="323"/>
    </location>
</feature>
<dbReference type="SUPFAM" id="SSF50729">
    <property type="entry name" value="PH domain-like"/>
    <property type="match status" value="1"/>
</dbReference>
<feature type="region of interest" description="Disordered" evidence="5">
    <location>
        <begin position="612"/>
        <end position="669"/>
    </location>
</feature>
<evidence type="ECO:0000256" key="4">
    <source>
        <dbReference type="ARBA" id="ARBA00023002"/>
    </source>
</evidence>
<feature type="compositionally biased region" description="Polar residues" evidence="5">
    <location>
        <begin position="572"/>
        <end position="585"/>
    </location>
</feature>
<dbReference type="InterPro" id="IPR001849">
    <property type="entry name" value="PH_domain"/>
</dbReference>
<dbReference type="GeneID" id="5891669"/>
<protein>
    <recommendedName>
        <fullName evidence="6">PH domain-containing protein</fullName>
    </recommendedName>
</protein>
<evidence type="ECO:0000256" key="3">
    <source>
        <dbReference type="ARBA" id="ARBA00022827"/>
    </source>
</evidence>
<organism evidence="7 8">
    <name type="scientific">Monosiga brevicollis</name>
    <name type="common">Choanoflagellate</name>
    <dbReference type="NCBI Taxonomy" id="81824"/>
    <lineage>
        <taxon>Eukaryota</taxon>
        <taxon>Choanoflagellata</taxon>
        <taxon>Craspedida</taxon>
        <taxon>Salpingoecidae</taxon>
        <taxon>Monosiga</taxon>
    </lineage>
</organism>
<dbReference type="Proteomes" id="UP000001357">
    <property type="component" value="Unassembled WGS sequence"/>
</dbReference>
<feature type="compositionally biased region" description="Polar residues" evidence="5">
    <location>
        <begin position="1012"/>
        <end position="1047"/>
    </location>
</feature>
<dbReference type="RefSeq" id="XP_001746374.1">
    <property type="nucleotide sequence ID" value="XM_001746322.1"/>
</dbReference>
<feature type="region of interest" description="Disordered" evidence="5">
    <location>
        <begin position="764"/>
        <end position="913"/>
    </location>
</feature>
<sequence>MAEPTLEQAWFTWEKTEYSGKRVRLILKPTQLLLYAGLARDGLPVGLLKTVDLLKMRAIMVKVCRIFINIEEQDQLLVLLADDEPEANDWGERLDLQVNAQLRLQLQEDIRRAEMKALESEAAEATGVDAKQPPEPTSAKEEPADINAAPLRQAARPPAALPNVEPPRTDRQLAEEDRQLAENGDPRNEASLQVLQRPRMSSAASHLPRRDTMQSALRLTLDAGVISMYAGASADGSLGVKSGEIPLAHLRSVRVDEHRLQLITAEKTWDLDVASPEQAQHWAQLVQDALEEIALREVKQLHLSLSGTSDDSPSTSTDSPSGAIADTYEGWLEQMISLKQGRERRYAVAGGRTLQLYAKAPAHPGQPPRQRLDMVRLTHLQSVYIEDLSFHLVLPTMTMTFVAPTEDECMTWTKVLAHNNHVPAHLSPQVMQRMNDAQAAKDPQGESKAQLQAMLEETRLSSLALMASSVIFAGFVQKWRHRKPHLWQQRLAQNPSKGSLRYVVLHQSGVLHFFDRVWTPESDQQPRRSLLDLASLVPYVELNNEGDDRHIYMLASDVMGEPETWDAAQWTKSNAAEATQPSSLPEDNDDSVDMADPTYSLLPVRMLHAQNRAADPPRPVKASHQSHGSMAGDSDDDVVAYAHDTDDDDDRGNTSLTVPANGPHRHDPDYQRVEDILLDVTALSASQDHLVSSSEESDEDMPTPPYADVRRLLAEGDDALATPRLPPRNYDATLWSNDTHQVKPDTDQLESQHAHGEETLEAAVAASQHVTPRDRRTRPRSSQVRSSPRRLPRPPGASPGSGAPTPKGGTMQRQQAVQTKGDLDQASTPSAPSPLSSKAAATLALKTPPVGGSHSPRDIAPSMSGVRDRIRELNSRVDQASSPSSTAPALPPRSARPLMRSDNNTIQPATASMDQGLVSARAQLRRVSKRRLPVPLNIKSMRRPSEPVGPGRTMPPAPTTVAPDPVPTKRGPRMRLRRFRSKASMEPVPEATPVTKPANKAPKLGKNDRQAGKTSGSQGNLATQASKQTSPPQTSSVDAGQGSTARSVPSGPNKGPAAFATTPAADNQPTAAVVGDVRARFTEFLDAGDLPEMMAGFQAVLQALGAQSWLDQPNFYLRFRTAVTPHLNYKQKSVFKTMDQQFHHCGSHFNDCSRLSVVVIGAGPVGLRTAIGMAFLGARVRILEKRRTFGRHNILHLWEWVCNDLLKLGANGAEILGKSFFHIGTRRLQLMLARMAFLAGVVFHVNMEAVQLEAPSATDPNSVKLYRLECRPRHADKRAPRLYLPCHVLLDASGASDGVTDGLGFKRNVMSTSAALGLVAHWTKGRSQQERDMEEFSWSRQYNQALFGKLRALGADLENCVYYCSSTHYFIMTPKRQSLLDFGVLREPRSSSSELVKSDNLDQAKLREYARMVAAFFQLPNTCPFAEETGGAMLFDFSSRRAVTRACQVLTDSNSGQQVVVMPVGDALLEPFWPEGLGINRGFHSALDAIWVIQEYFASGHSQDTEALISARDDLFAILKGLSAFTKANIVAPNVRAYDLQPETRYKVWAARSRPDTDSAMLLKQQSLARPYSVAITGSVADSFDA</sequence>
<evidence type="ECO:0000256" key="5">
    <source>
        <dbReference type="SAM" id="MobiDB-lite"/>
    </source>
</evidence>
<dbReference type="EMBL" id="CH991553">
    <property type="protein sequence ID" value="EDQ88761.1"/>
    <property type="molecule type" value="Genomic_DNA"/>
</dbReference>
<feature type="compositionally biased region" description="Low complexity" evidence="5">
    <location>
        <begin position="304"/>
        <end position="322"/>
    </location>
</feature>
<dbReference type="STRING" id="81824.A9V176"/>
<dbReference type="Pfam" id="PF25413">
    <property type="entry name" value="Rossman_Mical"/>
    <property type="match status" value="1"/>
</dbReference>
<feature type="region of interest" description="Disordered" evidence="5">
    <location>
        <begin position="121"/>
        <end position="211"/>
    </location>
</feature>
<keyword evidence="2" id="KW-0285">Flavoprotein</keyword>
<proteinExistence type="predicted"/>
<feature type="region of interest" description="Disordered" evidence="5">
    <location>
        <begin position="928"/>
        <end position="1068"/>
    </location>
</feature>
<feature type="compositionally biased region" description="Low complexity" evidence="5">
    <location>
        <begin position="826"/>
        <end position="849"/>
    </location>
</feature>
<name>A9V176_MONBE</name>
<comment type="cofactor">
    <cofactor evidence="1">
        <name>FAD</name>
        <dbReference type="ChEBI" id="CHEBI:57692"/>
    </cofactor>
</comment>
<feature type="region of interest" description="Disordered" evidence="5">
    <location>
        <begin position="687"/>
        <end position="706"/>
    </location>
</feature>
<evidence type="ECO:0000259" key="6">
    <source>
        <dbReference type="PROSITE" id="PS50003"/>
    </source>
</evidence>
<accession>A9V176</accession>
<feature type="compositionally biased region" description="Basic and acidic residues" evidence="5">
    <location>
        <begin position="167"/>
        <end position="188"/>
    </location>
</feature>
<evidence type="ECO:0000256" key="2">
    <source>
        <dbReference type="ARBA" id="ARBA00022630"/>
    </source>
</evidence>
<dbReference type="InterPro" id="IPR011993">
    <property type="entry name" value="PH-like_dom_sf"/>
</dbReference>
<feature type="compositionally biased region" description="Basic residues" evidence="5">
    <location>
        <begin position="970"/>
        <end position="981"/>
    </location>
</feature>
<feature type="compositionally biased region" description="Low complexity" evidence="5">
    <location>
        <begin position="798"/>
        <end position="810"/>
    </location>
</feature>
<dbReference type="KEGG" id="mbr:MONBRDRAFT_26045"/>
<dbReference type="GO" id="GO:0070189">
    <property type="term" value="P:kynurenine metabolic process"/>
    <property type="evidence" value="ECO:0000318"/>
    <property type="project" value="GO_Central"/>
</dbReference>
<dbReference type="InParanoid" id="A9V176"/>
<dbReference type="InterPro" id="IPR057494">
    <property type="entry name" value="Rossman_Mical"/>
</dbReference>
<reference evidence="7 8" key="1">
    <citation type="journal article" date="2008" name="Nature">
        <title>The genome of the choanoflagellate Monosiga brevicollis and the origin of metazoans.</title>
        <authorList>
            <consortium name="JGI Sequencing"/>
            <person name="King N."/>
            <person name="Westbrook M.J."/>
            <person name="Young S.L."/>
            <person name="Kuo A."/>
            <person name="Abedin M."/>
            <person name="Chapman J."/>
            <person name="Fairclough S."/>
            <person name="Hellsten U."/>
            <person name="Isogai Y."/>
            <person name="Letunic I."/>
            <person name="Marr M."/>
            <person name="Pincus D."/>
            <person name="Putnam N."/>
            <person name="Rokas A."/>
            <person name="Wright K.J."/>
            <person name="Zuzow R."/>
            <person name="Dirks W."/>
            <person name="Good M."/>
            <person name="Goodstein D."/>
            <person name="Lemons D."/>
            <person name="Li W."/>
            <person name="Lyons J.B."/>
            <person name="Morris A."/>
            <person name="Nichols S."/>
            <person name="Richter D.J."/>
            <person name="Salamov A."/>
            <person name="Bork P."/>
            <person name="Lim W.A."/>
            <person name="Manning G."/>
            <person name="Miller W.T."/>
            <person name="McGinnis W."/>
            <person name="Shapiro H."/>
            <person name="Tjian R."/>
            <person name="Grigoriev I.V."/>
            <person name="Rokhsar D."/>
        </authorList>
    </citation>
    <scope>NUCLEOTIDE SEQUENCE [LARGE SCALE GENOMIC DNA]</scope>
    <source>
        <strain evidence="8">MX1 / ATCC 50154</strain>
    </source>
</reference>
<dbReference type="GO" id="GO:0005741">
    <property type="term" value="C:mitochondrial outer membrane"/>
    <property type="evidence" value="ECO:0000318"/>
    <property type="project" value="GO_Central"/>
</dbReference>
<feature type="compositionally biased region" description="Polar residues" evidence="5">
    <location>
        <begin position="901"/>
        <end position="913"/>
    </location>
</feature>
<feature type="region of interest" description="Disordered" evidence="5">
    <location>
        <begin position="572"/>
        <end position="596"/>
    </location>
</feature>